<accession>B8GHA6</accession>
<proteinExistence type="predicted"/>
<dbReference type="RefSeq" id="WP_012617830.1">
    <property type="nucleotide sequence ID" value="NC_011832.1"/>
</dbReference>
<dbReference type="GeneID" id="7270436"/>
<evidence type="ECO:0000313" key="1">
    <source>
        <dbReference type="EMBL" id="ACL16511.1"/>
    </source>
</evidence>
<evidence type="ECO:0000313" key="2">
    <source>
        <dbReference type="Proteomes" id="UP000002457"/>
    </source>
</evidence>
<dbReference type="Proteomes" id="UP000002457">
    <property type="component" value="Chromosome"/>
</dbReference>
<dbReference type="HOGENOM" id="CLU_2217095_0_0_2"/>
<keyword evidence="2" id="KW-1185">Reference proteome</keyword>
<sequence length="106" mass="11638">MTHINCWEFKKCGREPGGVNVSDLGICPASTEIQTDGVNHGKNGGRACWAISGTMCGGKVQGTFASKIGNCLNCEFYQQVQWEEKPRFETSAKILERLNKGYPPEP</sequence>
<dbReference type="OrthoDB" id="375009at2157"/>
<reference evidence="1 2" key="1">
    <citation type="journal article" date="2015" name="Genome Announc.">
        <title>Complete Genome Sequence of Methanosphaerula palustris E1-9CT, a Hydrogenotrophic Methanogen Isolated from a Minerotrophic Fen Peatland.</title>
        <authorList>
            <person name="Cadillo-Quiroz H."/>
            <person name="Browne P."/>
            <person name="Kyrpides N."/>
            <person name="Woyke T."/>
            <person name="Goodwin L."/>
            <person name="Detter C."/>
            <person name="Yavitt J.B."/>
            <person name="Zinder S.H."/>
        </authorList>
    </citation>
    <scope>NUCLEOTIDE SEQUENCE [LARGE SCALE GENOMIC DNA]</scope>
    <source>
        <strain evidence="2">ATCC BAA-1556 / DSM 19958 / E1-9c</strain>
    </source>
</reference>
<organism evidence="1 2">
    <name type="scientific">Methanosphaerula palustris (strain ATCC BAA-1556 / DSM 19958 / E1-9c)</name>
    <dbReference type="NCBI Taxonomy" id="521011"/>
    <lineage>
        <taxon>Archaea</taxon>
        <taxon>Methanobacteriati</taxon>
        <taxon>Methanobacteriota</taxon>
        <taxon>Stenosarchaea group</taxon>
        <taxon>Methanomicrobia</taxon>
        <taxon>Methanomicrobiales</taxon>
        <taxon>Methanoregulaceae</taxon>
        <taxon>Methanosphaerula</taxon>
    </lineage>
</organism>
<dbReference type="AlphaFoldDB" id="B8GHA6"/>
<name>B8GHA6_METPE</name>
<dbReference type="InterPro" id="IPR054687">
    <property type="entry name" value="Two-CW_dom"/>
</dbReference>
<dbReference type="NCBIfam" id="NF045718">
    <property type="entry name" value="two_CW_domain"/>
    <property type="match status" value="1"/>
</dbReference>
<protein>
    <submittedName>
        <fullName evidence="1">Uncharacterized protein</fullName>
    </submittedName>
</protein>
<gene>
    <name evidence="1" type="ordered locus">Mpal_1169</name>
</gene>
<dbReference type="KEGG" id="mpl:Mpal_1169"/>
<dbReference type="EMBL" id="CP001338">
    <property type="protein sequence ID" value="ACL16511.1"/>
    <property type="molecule type" value="Genomic_DNA"/>
</dbReference>